<dbReference type="Pfam" id="PF02954">
    <property type="entry name" value="HTH_8"/>
    <property type="match status" value="1"/>
</dbReference>
<dbReference type="PANTHER" id="PTHR32071">
    <property type="entry name" value="TRANSCRIPTIONAL REGULATORY PROTEIN"/>
    <property type="match status" value="1"/>
</dbReference>
<dbReference type="SUPFAM" id="SSF52540">
    <property type="entry name" value="P-loop containing nucleoside triphosphate hydrolases"/>
    <property type="match status" value="1"/>
</dbReference>
<dbReference type="InterPro" id="IPR003593">
    <property type="entry name" value="AAA+_ATPase"/>
</dbReference>
<evidence type="ECO:0000259" key="6">
    <source>
        <dbReference type="PROSITE" id="PS50045"/>
    </source>
</evidence>
<dbReference type="RefSeq" id="WP_020072556.1">
    <property type="nucleotide sequence ID" value="NZ_JBKWRC010000002.1"/>
</dbReference>
<dbReference type="InterPro" id="IPR009057">
    <property type="entry name" value="Homeodomain-like_sf"/>
</dbReference>
<dbReference type="Gene3D" id="3.30.450.20">
    <property type="entry name" value="PAS domain"/>
    <property type="match status" value="1"/>
</dbReference>
<dbReference type="InterPro" id="IPR010524">
    <property type="entry name" value="Sig_transdc_resp-reg_PrpR_N"/>
</dbReference>
<evidence type="ECO:0000256" key="5">
    <source>
        <dbReference type="ARBA" id="ARBA00023163"/>
    </source>
</evidence>
<dbReference type="Gene3D" id="1.10.8.60">
    <property type="match status" value="1"/>
</dbReference>
<dbReference type="Gene3D" id="3.40.50.10660">
    <property type="entry name" value="PrpR receptor domain-like"/>
    <property type="match status" value="1"/>
</dbReference>
<gene>
    <name evidence="7" type="ORF">E7512_07910</name>
</gene>
<dbReference type="Pfam" id="PF00158">
    <property type="entry name" value="Sigma54_activat"/>
    <property type="match status" value="1"/>
</dbReference>
<keyword evidence="2" id="KW-0067">ATP-binding</keyword>
<dbReference type="InterPro" id="IPR025943">
    <property type="entry name" value="Sigma_54_int_dom_ATP-bd_2"/>
</dbReference>
<keyword evidence="5" id="KW-0804">Transcription</keyword>
<dbReference type="PROSITE" id="PS50045">
    <property type="entry name" value="SIGMA54_INTERACT_4"/>
    <property type="match status" value="1"/>
</dbReference>
<dbReference type="CDD" id="cd00009">
    <property type="entry name" value="AAA"/>
    <property type="match status" value="1"/>
</dbReference>
<proteinExistence type="predicted"/>
<dbReference type="GO" id="GO:0005524">
    <property type="term" value="F:ATP binding"/>
    <property type="evidence" value="ECO:0007669"/>
    <property type="project" value="UniProtKB-KW"/>
</dbReference>
<evidence type="ECO:0000313" key="8">
    <source>
        <dbReference type="Proteomes" id="UP000754750"/>
    </source>
</evidence>
<dbReference type="InterPro" id="IPR027417">
    <property type="entry name" value="P-loop_NTPase"/>
</dbReference>
<name>A0A928Q517_9FIRM</name>
<dbReference type="InterPro" id="IPR002197">
    <property type="entry name" value="HTH_Fis"/>
</dbReference>
<reference evidence="7" key="1">
    <citation type="submission" date="2019-04" db="EMBL/GenBank/DDBJ databases">
        <title>Evolution of Biomass-Degrading Anaerobic Consortia Revealed by Metagenomics.</title>
        <authorList>
            <person name="Peng X."/>
        </authorList>
    </citation>
    <scope>NUCLEOTIDE SEQUENCE</scope>
    <source>
        <strain evidence="7">SIG551</strain>
    </source>
</reference>
<dbReference type="PROSITE" id="PS00676">
    <property type="entry name" value="SIGMA54_INTERACT_2"/>
    <property type="match status" value="1"/>
</dbReference>
<evidence type="ECO:0000256" key="3">
    <source>
        <dbReference type="ARBA" id="ARBA00023015"/>
    </source>
</evidence>
<dbReference type="Pfam" id="PF25601">
    <property type="entry name" value="AAA_lid_14"/>
    <property type="match status" value="1"/>
</dbReference>
<evidence type="ECO:0000256" key="2">
    <source>
        <dbReference type="ARBA" id="ARBA00022840"/>
    </source>
</evidence>
<dbReference type="GO" id="GO:0043565">
    <property type="term" value="F:sequence-specific DNA binding"/>
    <property type="evidence" value="ECO:0007669"/>
    <property type="project" value="InterPro"/>
</dbReference>
<dbReference type="PANTHER" id="PTHR32071:SF81">
    <property type="entry name" value="PROPIONATE CATABOLISM OPERON REGULATORY PROTEIN"/>
    <property type="match status" value="1"/>
</dbReference>
<dbReference type="GO" id="GO:0006355">
    <property type="term" value="P:regulation of DNA-templated transcription"/>
    <property type="evidence" value="ECO:0007669"/>
    <property type="project" value="InterPro"/>
</dbReference>
<dbReference type="InterPro" id="IPR002078">
    <property type="entry name" value="Sigma_54_int"/>
</dbReference>
<dbReference type="InterPro" id="IPR058031">
    <property type="entry name" value="AAA_lid_NorR"/>
</dbReference>
<dbReference type="FunFam" id="3.40.50.300:FF:000006">
    <property type="entry name" value="DNA-binding transcriptional regulator NtrC"/>
    <property type="match status" value="1"/>
</dbReference>
<dbReference type="Gene3D" id="3.40.50.300">
    <property type="entry name" value="P-loop containing nucleotide triphosphate hydrolases"/>
    <property type="match status" value="1"/>
</dbReference>
<dbReference type="SUPFAM" id="SSF46689">
    <property type="entry name" value="Homeodomain-like"/>
    <property type="match status" value="1"/>
</dbReference>
<keyword evidence="1" id="KW-0547">Nucleotide-binding</keyword>
<dbReference type="AlphaFoldDB" id="A0A928Q517"/>
<comment type="caution">
    <text evidence="7">The sequence shown here is derived from an EMBL/GenBank/DDBJ whole genome shotgun (WGS) entry which is preliminary data.</text>
</comment>
<keyword evidence="3" id="KW-0805">Transcription regulation</keyword>
<dbReference type="InterPro" id="IPR025662">
    <property type="entry name" value="Sigma_54_int_dom_ATP-bd_1"/>
</dbReference>
<dbReference type="Gene3D" id="3.40.50.2300">
    <property type="match status" value="1"/>
</dbReference>
<keyword evidence="4" id="KW-0238">DNA-binding</keyword>
<dbReference type="GO" id="GO:0000156">
    <property type="term" value="F:phosphorelay response regulator activity"/>
    <property type="evidence" value="ECO:0007669"/>
    <property type="project" value="InterPro"/>
</dbReference>
<evidence type="ECO:0000256" key="4">
    <source>
        <dbReference type="ARBA" id="ARBA00023125"/>
    </source>
</evidence>
<accession>A0A928Q517</accession>
<evidence type="ECO:0000313" key="7">
    <source>
        <dbReference type="EMBL" id="MBE6833490.1"/>
    </source>
</evidence>
<feature type="domain" description="Sigma-54 factor interaction" evidence="6">
    <location>
        <begin position="327"/>
        <end position="553"/>
    </location>
</feature>
<dbReference type="Proteomes" id="UP000754750">
    <property type="component" value="Unassembled WGS sequence"/>
</dbReference>
<sequence length="625" mass="71102">MVSEICYITMYEEHIEHAKRIFAQCGYPVKVVYTKIDRIHENVRRQMQEGVRVMIARGGVPDLIKQVHTLPIVDLQYDFLDFLEPIEKAYEMSDKVALLGWYKNRKNFDKYRSKLRENLAIVEFGKTTASDCEEYIEGEVKKVLRRGIQVVVGGGGVARAAGRLGVPFVHVDIDREAYIDAVEKAQYHLRIYQEQEHRYKMVQAVLNGVSEGVLAVGQDQQIIQCNPVARRLLRLQSTGEKYPPLEQVLPDEKTLRLLREGRKITNHVVSCPGGNLMLNSEFIQVDEAPVGAVLILHETDHIRDMEKRIQKNLIQSGYYAKHSFDDIGGDSAVMAQTKKKAELYAKTNSTVLIFGETGTGKELFAQSVHNSSARRNDPFVAINCAAIPESLLESELFGYVKGAFTGARADGRAGYFELAHKGTLFLDEIGEIPLKVQSRLLRVLQEKEVTRVGDDRVISVDVRIIAATNRDLKQEVERGRFRRDLYYRLCVLTLSLPPLRSRRADILPILRILLRQNGLDSAEFTPQARRLLETQEWPGNVRELDNFAERVCAISNKAVIDEVLVRNALDLQDDLPAPQTREAERERLLAVLRRNFGNKRKTAAELGISTTTLWRRLKDIEPEQE</sequence>
<dbReference type="EMBL" id="SVNY01000003">
    <property type="protein sequence ID" value="MBE6833490.1"/>
    <property type="molecule type" value="Genomic_DNA"/>
</dbReference>
<evidence type="ECO:0000256" key="1">
    <source>
        <dbReference type="ARBA" id="ARBA00022741"/>
    </source>
</evidence>
<dbReference type="Pfam" id="PF06506">
    <property type="entry name" value="PrpR_N"/>
    <property type="match status" value="1"/>
</dbReference>
<dbReference type="PROSITE" id="PS00675">
    <property type="entry name" value="SIGMA54_INTERACT_1"/>
    <property type="match status" value="1"/>
</dbReference>
<organism evidence="7 8">
    <name type="scientific">Faecalispora sporosphaeroides</name>
    <dbReference type="NCBI Taxonomy" id="1549"/>
    <lineage>
        <taxon>Bacteria</taxon>
        <taxon>Bacillati</taxon>
        <taxon>Bacillota</taxon>
        <taxon>Clostridia</taxon>
        <taxon>Eubacteriales</taxon>
        <taxon>Oscillospiraceae</taxon>
        <taxon>Faecalispora</taxon>
    </lineage>
</organism>
<dbReference type="SMART" id="SM00382">
    <property type="entry name" value="AAA"/>
    <property type="match status" value="1"/>
</dbReference>
<protein>
    <submittedName>
        <fullName evidence="7">AAA family ATPase</fullName>
    </submittedName>
</protein>
<dbReference type="SUPFAM" id="SSF159800">
    <property type="entry name" value="PrpR receptor domain-like"/>
    <property type="match status" value="1"/>
</dbReference>
<dbReference type="PROSITE" id="PS00688">
    <property type="entry name" value="SIGMA54_INTERACT_3"/>
    <property type="match status" value="1"/>
</dbReference>
<dbReference type="InterPro" id="IPR025944">
    <property type="entry name" value="Sigma_54_int_dom_CS"/>
</dbReference>
<dbReference type="Gene3D" id="1.10.10.60">
    <property type="entry name" value="Homeodomain-like"/>
    <property type="match status" value="1"/>
</dbReference>